<dbReference type="PANTHER" id="PTHR23149:SF9">
    <property type="entry name" value="G PATCH DOMAIN-CONTAINING PROTEIN 4"/>
    <property type="match status" value="1"/>
</dbReference>
<evidence type="ECO:0000259" key="4">
    <source>
        <dbReference type="PROSITE" id="PS50174"/>
    </source>
</evidence>
<evidence type="ECO:0000313" key="6">
    <source>
        <dbReference type="Proteomes" id="UP001314263"/>
    </source>
</evidence>
<evidence type="ECO:0000256" key="1">
    <source>
        <dbReference type="ARBA" id="ARBA00004123"/>
    </source>
</evidence>
<dbReference type="Proteomes" id="UP001314263">
    <property type="component" value="Unassembled WGS sequence"/>
</dbReference>
<accession>A0AAV1IAS2</accession>
<evidence type="ECO:0000313" key="5">
    <source>
        <dbReference type="EMBL" id="CAK0783787.1"/>
    </source>
</evidence>
<sequence length="484" mass="51449">MKLPAGYVPGEGVRKATAYGGFGERLLKKMGWEEGRGLGVNQHGMRKAIEVKKKEDQTGLGGTAGADWEKKWWEEAYQSKLQQLQAEGSDSDSSEDELTTYVNRDGTHSSATAAELKLAAALSKDPWGRFGGRAGKLARIRAQEAATLAAMQKRINGSAAAAAAAAGSEDKLQQSEQPLQNGLAKRASSKKRKASADEQVPTAAPPSESKESKSGEALQSLEDGRQDAAHCSSSGYPAAEAAPLKGKGKKASRKALKCTDVGAEEVTVQPQHDQQEQKARVVQVVSAAEAPALAQFQATPRAGWWGARRFASAGCLEGLEKTADMVAKQRQTFTEQTQEDLYMSTHAGKTANKKGLGSASAPRSVGGTSWQGQKTVFCDEEHAPERAPVMTPEGTAQQHGINMSGSTPGCLQKAKWKSIARQLLGQAPGGTMDVTKLQRKAVKQALAGQKASKQLRAQAADRLLTKLKSSRSFVLCGSRIRLGP</sequence>
<gene>
    <name evidence="5" type="ORF">CVIRNUC_006987</name>
</gene>
<dbReference type="EMBL" id="CAUYUE010000009">
    <property type="protein sequence ID" value="CAK0783787.1"/>
    <property type="molecule type" value="Genomic_DNA"/>
</dbReference>
<dbReference type="SMART" id="SM00443">
    <property type="entry name" value="G_patch"/>
    <property type="match status" value="1"/>
</dbReference>
<dbReference type="GO" id="GO:0005730">
    <property type="term" value="C:nucleolus"/>
    <property type="evidence" value="ECO:0007669"/>
    <property type="project" value="TreeGrafter"/>
</dbReference>
<keyword evidence="6" id="KW-1185">Reference proteome</keyword>
<feature type="region of interest" description="Disordered" evidence="3">
    <location>
        <begin position="350"/>
        <end position="370"/>
    </location>
</feature>
<dbReference type="InterPro" id="IPR050656">
    <property type="entry name" value="PINX1"/>
</dbReference>
<dbReference type="Pfam" id="PF25879">
    <property type="entry name" value="WHD_LYAR"/>
    <property type="match status" value="1"/>
</dbReference>
<dbReference type="GO" id="GO:0003676">
    <property type="term" value="F:nucleic acid binding"/>
    <property type="evidence" value="ECO:0007669"/>
    <property type="project" value="InterPro"/>
</dbReference>
<feature type="region of interest" description="Disordered" evidence="3">
    <location>
        <begin position="82"/>
        <end position="109"/>
    </location>
</feature>
<proteinExistence type="predicted"/>
<keyword evidence="2" id="KW-0539">Nucleus</keyword>
<feature type="compositionally biased region" description="Acidic residues" evidence="3">
    <location>
        <begin position="89"/>
        <end position="98"/>
    </location>
</feature>
<dbReference type="PANTHER" id="PTHR23149">
    <property type="entry name" value="G PATCH DOMAIN CONTAINING PROTEIN"/>
    <property type="match status" value="1"/>
</dbReference>
<protein>
    <recommendedName>
        <fullName evidence="4">G-patch domain-containing protein</fullName>
    </recommendedName>
</protein>
<feature type="domain" description="G-patch" evidence="4">
    <location>
        <begin position="19"/>
        <end position="65"/>
    </location>
</feature>
<comment type="caution">
    <text evidence="5">The sequence shown here is derived from an EMBL/GenBank/DDBJ whole genome shotgun (WGS) entry which is preliminary data.</text>
</comment>
<organism evidence="5 6">
    <name type="scientific">Coccomyxa viridis</name>
    <dbReference type="NCBI Taxonomy" id="1274662"/>
    <lineage>
        <taxon>Eukaryota</taxon>
        <taxon>Viridiplantae</taxon>
        <taxon>Chlorophyta</taxon>
        <taxon>core chlorophytes</taxon>
        <taxon>Trebouxiophyceae</taxon>
        <taxon>Trebouxiophyceae incertae sedis</taxon>
        <taxon>Coccomyxaceae</taxon>
        <taxon>Coccomyxa</taxon>
    </lineage>
</organism>
<dbReference type="AlphaFoldDB" id="A0AAV1IAS2"/>
<evidence type="ECO:0000256" key="2">
    <source>
        <dbReference type="ARBA" id="ARBA00023242"/>
    </source>
</evidence>
<feature type="region of interest" description="Disordered" evidence="3">
    <location>
        <begin position="156"/>
        <end position="254"/>
    </location>
</feature>
<evidence type="ECO:0000256" key="3">
    <source>
        <dbReference type="SAM" id="MobiDB-lite"/>
    </source>
</evidence>
<dbReference type="InterPro" id="IPR000467">
    <property type="entry name" value="G_patch_dom"/>
</dbReference>
<reference evidence="5 6" key="1">
    <citation type="submission" date="2023-10" db="EMBL/GenBank/DDBJ databases">
        <authorList>
            <person name="Maclean D."/>
            <person name="Macfadyen A."/>
        </authorList>
    </citation>
    <scope>NUCLEOTIDE SEQUENCE [LARGE SCALE GENOMIC DNA]</scope>
</reference>
<dbReference type="Pfam" id="PF01585">
    <property type="entry name" value="G-patch"/>
    <property type="match status" value="1"/>
</dbReference>
<dbReference type="InterPro" id="IPR058719">
    <property type="entry name" value="WHD_LYAR"/>
</dbReference>
<name>A0AAV1IAS2_9CHLO</name>
<comment type="subcellular location">
    <subcellularLocation>
        <location evidence="1">Nucleus</location>
    </subcellularLocation>
</comment>
<dbReference type="PROSITE" id="PS50174">
    <property type="entry name" value="G_PATCH"/>
    <property type="match status" value="1"/>
</dbReference>